<comment type="caution">
    <text evidence="1">The sequence shown here is derived from an EMBL/GenBank/DDBJ whole genome shotgun (WGS) entry which is preliminary data.</text>
</comment>
<sequence length="39" mass="4910">MEKFRIKYLFVIDNFMRKKEELSETYDIKSWRSIHVSQL</sequence>
<accession>X1S2T7</accession>
<gene>
    <name evidence="1" type="ORF">S12H4_10256</name>
</gene>
<dbReference type="AlphaFoldDB" id="X1S2T7"/>
<dbReference type="EMBL" id="BARW01004345">
    <property type="protein sequence ID" value="GAI62104.1"/>
    <property type="molecule type" value="Genomic_DNA"/>
</dbReference>
<protein>
    <submittedName>
        <fullName evidence="1">Uncharacterized protein</fullName>
    </submittedName>
</protein>
<evidence type="ECO:0000313" key="1">
    <source>
        <dbReference type="EMBL" id="GAI62104.1"/>
    </source>
</evidence>
<organism evidence="1">
    <name type="scientific">marine sediment metagenome</name>
    <dbReference type="NCBI Taxonomy" id="412755"/>
    <lineage>
        <taxon>unclassified sequences</taxon>
        <taxon>metagenomes</taxon>
        <taxon>ecological metagenomes</taxon>
    </lineage>
</organism>
<reference evidence="1" key="1">
    <citation type="journal article" date="2014" name="Front. Microbiol.">
        <title>High frequency of phylogenetically diverse reductive dehalogenase-homologous genes in deep subseafloor sedimentary metagenomes.</title>
        <authorList>
            <person name="Kawai M."/>
            <person name="Futagami T."/>
            <person name="Toyoda A."/>
            <person name="Takaki Y."/>
            <person name="Nishi S."/>
            <person name="Hori S."/>
            <person name="Arai W."/>
            <person name="Tsubouchi T."/>
            <person name="Morono Y."/>
            <person name="Uchiyama I."/>
            <person name="Ito T."/>
            <person name="Fujiyama A."/>
            <person name="Inagaki F."/>
            <person name="Takami H."/>
        </authorList>
    </citation>
    <scope>NUCLEOTIDE SEQUENCE</scope>
    <source>
        <strain evidence="1">Expedition CK06-06</strain>
    </source>
</reference>
<proteinExistence type="predicted"/>
<name>X1S2T7_9ZZZZ</name>